<keyword evidence="1" id="KW-0677">Repeat</keyword>
<accession>A0ABR1ZLS3</accession>
<sequence>MADAIVSLAVERISDLLINEALFLKDVKEEVESLKAELERMQCFVEDVDCQLNKTSVSEIECQKSEILLSMLKMSSILLFLKQPMPMN</sequence>
<evidence type="ECO:0000256" key="2">
    <source>
        <dbReference type="ARBA" id="ARBA00022741"/>
    </source>
</evidence>
<protein>
    <recommendedName>
        <fullName evidence="4">Disease resistance N-terminal domain-containing protein</fullName>
    </recommendedName>
</protein>
<dbReference type="Gene3D" id="1.20.5.4130">
    <property type="match status" value="1"/>
</dbReference>
<evidence type="ECO:0000313" key="5">
    <source>
        <dbReference type="EMBL" id="KAK8481289.1"/>
    </source>
</evidence>
<organism evidence="5 6">
    <name type="scientific">Hibiscus sabdariffa</name>
    <name type="common">roselle</name>
    <dbReference type="NCBI Taxonomy" id="183260"/>
    <lineage>
        <taxon>Eukaryota</taxon>
        <taxon>Viridiplantae</taxon>
        <taxon>Streptophyta</taxon>
        <taxon>Embryophyta</taxon>
        <taxon>Tracheophyta</taxon>
        <taxon>Spermatophyta</taxon>
        <taxon>Magnoliopsida</taxon>
        <taxon>eudicotyledons</taxon>
        <taxon>Gunneridae</taxon>
        <taxon>Pentapetalae</taxon>
        <taxon>rosids</taxon>
        <taxon>malvids</taxon>
        <taxon>Malvales</taxon>
        <taxon>Malvaceae</taxon>
        <taxon>Malvoideae</taxon>
        <taxon>Hibiscus</taxon>
    </lineage>
</organism>
<evidence type="ECO:0000313" key="6">
    <source>
        <dbReference type="Proteomes" id="UP001472677"/>
    </source>
</evidence>
<dbReference type="Pfam" id="PF18052">
    <property type="entry name" value="Rx_N"/>
    <property type="match status" value="1"/>
</dbReference>
<keyword evidence="6" id="KW-1185">Reference proteome</keyword>
<reference evidence="5 6" key="1">
    <citation type="journal article" date="2024" name="G3 (Bethesda)">
        <title>Genome assembly of Hibiscus sabdariffa L. provides insights into metabolisms of medicinal natural products.</title>
        <authorList>
            <person name="Kim T."/>
        </authorList>
    </citation>
    <scope>NUCLEOTIDE SEQUENCE [LARGE SCALE GENOMIC DNA]</scope>
    <source>
        <strain evidence="5">TK-2024</strain>
        <tissue evidence="5">Old leaves</tissue>
    </source>
</reference>
<dbReference type="CDD" id="cd14798">
    <property type="entry name" value="RX-CC_like"/>
    <property type="match status" value="1"/>
</dbReference>
<evidence type="ECO:0000256" key="1">
    <source>
        <dbReference type="ARBA" id="ARBA00022737"/>
    </source>
</evidence>
<name>A0ABR1ZLS3_9ROSI</name>
<comment type="caution">
    <text evidence="5">The sequence shown here is derived from an EMBL/GenBank/DDBJ whole genome shotgun (WGS) entry which is preliminary data.</text>
</comment>
<evidence type="ECO:0000256" key="3">
    <source>
        <dbReference type="ARBA" id="ARBA00022821"/>
    </source>
</evidence>
<feature type="domain" description="Disease resistance N-terminal" evidence="4">
    <location>
        <begin position="5"/>
        <end position="50"/>
    </location>
</feature>
<dbReference type="EMBL" id="JBBPBM010001904">
    <property type="protein sequence ID" value="KAK8481289.1"/>
    <property type="molecule type" value="Genomic_DNA"/>
</dbReference>
<gene>
    <name evidence="5" type="ORF">V6N12_055792</name>
</gene>
<evidence type="ECO:0000259" key="4">
    <source>
        <dbReference type="Pfam" id="PF18052"/>
    </source>
</evidence>
<dbReference type="InterPro" id="IPR041118">
    <property type="entry name" value="Rx_N"/>
</dbReference>
<keyword evidence="3" id="KW-0611">Plant defense</keyword>
<proteinExistence type="predicted"/>
<dbReference type="InterPro" id="IPR038005">
    <property type="entry name" value="RX-like_CC"/>
</dbReference>
<dbReference type="Proteomes" id="UP001472677">
    <property type="component" value="Unassembled WGS sequence"/>
</dbReference>
<keyword evidence="2" id="KW-0547">Nucleotide-binding</keyword>